<reference evidence="2" key="1">
    <citation type="journal article" date="2020" name="mSystems">
        <title>Genome- and Community-Level Interaction Insights into Carbon Utilization and Element Cycling Functions of Hydrothermarchaeota in Hydrothermal Sediment.</title>
        <authorList>
            <person name="Zhou Z."/>
            <person name="Liu Y."/>
            <person name="Xu W."/>
            <person name="Pan J."/>
            <person name="Luo Z.H."/>
            <person name="Li M."/>
        </authorList>
    </citation>
    <scope>NUCLEOTIDE SEQUENCE [LARGE SCALE GENOMIC DNA]</scope>
    <source>
        <strain evidence="2">SpSt-732</strain>
    </source>
</reference>
<organism evidence="2">
    <name type="scientific">Ignisphaera aggregans</name>
    <dbReference type="NCBI Taxonomy" id="334771"/>
    <lineage>
        <taxon>Archaea</taxon>
        <taxon>Thermoproteota</taxon>
        <taxon>Thermoprotei</taxon>
        <taxon>Desulfurococcales</taxon>
        <taxon>Desulfurococcaceae</taxon>
        <taxon>Ignisphaera</taxon>
    </lineage>
</organism>
<comment type="caution">
    <text evidence="2">The sequence shown here is derived from an EMBL/GenBank/DDBJ whole genome shotgun (WGS) entry which is preliminary data.</text>
</comment>
<gene>
    <name evidence="2" type="ORF">ENV14_04620</name>
</gene>
<proteinExistence type="predicted"/>
<name>A0A7C4FCD1_9CREN</name>
<protein>
    <submittedName>
        <fullName evidence="2">Uncharacterized protein</fullName>
    </submittedName>
</protein>
<feature type="transmembrane region" description="Helical" evidence="1">
    <location>
        <begin position="30"/>
        <end position="52"/>
    </location>
</feature>
<evidence type="ECO:0000313" key="2">
    <source>
        <dbReference type="EMBL" id="HGI87658.1"/>
    </source>
</evidence>
<keyword evidence="1" id="KW-0812">Transmembrane</keyword>
<keyword evidence="1" id="KW-1133">Transmembrane helix</keyword>
<dbReference type="AlphaFoldDB" id="A0A7C4FCD1"/>
<sequence>MLVLIILLDVLLEHLPRGVAELYPTYRRALHAIATVVTGVIFTQPLASATWLEVLRRRVW</sequence>
<keyword evidence="1" id="KW-0472">Membrane</keyword>
<dbReference type="EMBL" id="DTFF01000041">
    <property type="protein sequence ID" value="HGI87658.1"/>
    <property type="molecule type" value="Genomic_DNA"/>
</dbReference>
<evidence type="ECO:0000256" key="1">
    <source>
        <dbReference type="SAM" id="Phobius"/>
    </source>
</evidence>
<accession>A0A7C4FCD1</accession>